<gene>
    <name evidence="1" type="ORF">GCM10025760_34320</name>
</gene>
<evidence type="ECO:0000313" key="1">
    <source>
        <dbReference type="EMBL" id="GAA5098848.1"/>
    </source>
</evidence>
<dbReference type="RefSeq" id="WP_194415396.1">
    <property type="nucleotide sequence ID" value="NZ_BAABKZ010000005.1"/>
</dbReference>
<proteinExistence type="predicted"/>
<comment type="caution">
    <text evidence="1">The sequence shown here is derived from an EMBL/GenBank/DDBJ whole genome shotgun (WGS) entry which is preliminary data.</text>
</comment>
<evidence type="ECO:0000313" key="2">
    <source>
        <dbReference type="Proteomes" id="UP001501407"/>
    </source>
</evidence>
<organism evidence="1 2">
    <name type="scientific">Microbacterium yannicii</name>
    <dbReference type="NCBI Taxonomy" id="671622"/>
    <lineage>
        <taxon>Bacteria</taxon>
        <taxon>Bacillati</taxon>
        <taxon>Actinomycetota</taxon>
        <taxon>Actinomycetes</taxon>
        <taxon>Micrococcales</taxon>
        <taxon>Microbacteriaceae</taxon>
        <taxon>Microbacterium</taxon>
    </lineage>
</organism>
<dbReference type="Proteomes" id="UP001501407">
    <property type="component" value="Unassembled WGS sequence"/>
</dbReference>
<sequence length="115" mass="12372">MSERDPSRRLAAARARAEAVTAQRLAADRAAARAARVADVRAGLALAADRAAAVARPPRDPIAERAAAIRAEMARAARLAPWASDMARERERLAADLLAATPDHHDAYDWEMTHA</sequence>
<accession>A0ABP9MNC3</accession>
<dbReference type="EMBL" id="BAABKZ010000005">
    <property type="protein sequence ID" value="GAA5098848.1"/>
    <property type="molecule type" value="Genomic_DNA"/>
</dbReference>
<name>A0ABP9MNC3_9MICO</name>
<keyword evidence="2" id="KW-1185">Reference proteome</keyword>
<protein>
    <submittedName>
        <fullName evidence="1">Uncharacterized protein</fullName>
    </submittedName>
</protein>
<reference evidence="2" key="1">
    <citation type="journal article" date="2019" name="Int. J. Syst. Evol. Microbiol.">
        <title>The Global Catalogue of Microorganisms (GCM) 10K type strain sequencing project: providing services to taxonomists for standard genome sequencing and annotation.</title>
        <authorList>
            <consortium name="The Broad Institute Genomics Platform"/>
            <consortium name="The Broad Institute Genome Sequencing Center for Infectious Disease"/>
            <person name="Wu L."/>
            <person name="Ma J."/>
        </authorList>
    </citation>
    <scope>NUCLEOTIDE SEQUENCE [LARGE SCALE GENOMIC DNA]</scope>
    <source>
        <strain evidence="2">JCM 18959</strain>
    </source>
</reference>